<dbReference type="Proteomes" id="UP000241514">
    <property type="component" value="Unassembled WGS sequence"/>
</dbReference>
<dbReference type="Pfam" id="PF13356">
    <property type="entry name" value="Arm-DNA-bind_3"/>
    <property type="match status" value="1"/>
</dbReference>
<dbReference type="SUPFAM" id="SSF56349">
    <property type="entry name" value="DNA breaking-rejoining enzymes"/>
    <property type="match status" value="1"/>
</dbReference>
<dbReference type="Gene3D" id="3.30.160.390">
    <property type="entry name" value="Integrase, DNA-binding domain"/>
    <property type="match status" value="1"/>
</dbReference>
<dbReference type="PROSITE" id="PS51898">
    <property type="entry name" value="TYR_RECOMBINASE"/>
    <property type="match status" value="1"/>
</dbReference>
<dbReference type="InterPro" id="IPR038488">
    <property type="entry name" value="Integrase_DNA-bd_sf"/>
</dbReference>
<dbReference type="InterPro" id="IPR002104">
    <property type="entry name" value="Integrase_catalytic"/>
</dbReference>
<proteinExistence type="predicted"/>
<dbReference type="GO" id="GO:0003677">
    <property type="term" value="F:DNA binding"/>
    <property type="evidence" value="ECO:0007669"/>
    <property type="project" value="InterPro"/>
</dbReference>
<dbReference type="GO" id="GO:0015074">
    <property type="term" value="P:DNA integration"/>
    <property type="evidence" value="ECO:0007669"/>
    <property type="project" value="UniProtKB-KW"/>
</dbReference>
<keyword evidence="1" id="KW-0229">DNA integration</keyword>
<dbReference type="EMBL" id="PYVG01000006">
    <property type="protein sequence ID" value="PTB89859.1"/>
    <property type="molecule type" value="Genomic_DNA"/>
</dbReference>
<dbReference type="CDD" id="cd00796">
    <property type="entry name" value="INT_Rci_Hp1_C"/>
    <property type="match status" value="1"/>
</dbReference>
<gene>
    <name evidence="4" type="ORF">C9928_01915</name>
</gene>
<dbReference type="InterPro" id="IPR025166">
    <property type="entry name" value="Integrase_DNA_bind_dom"/>
</dbReference>
<evidence type="ECO:0000259" key="3">
    <source>
        <dbReference type="PROSITE" id="PS51898"/>
    </source>
</evidence>
<dbReference type="Gene3D" id="1.10.443.10">
    <property type="entry name" value="Intergrase catalytic core"/>
    <property type="match status" value="1"/>
</dbReference>
<dbReference type="InterPro" id="IPR013762">
    <property type="entry name" value="Integrase-like_cat_sf"/>
</dbReference>
<dbReference type="PANTHER" id="PTHR30349:SF64">
    <property type="entry name" value="PROPHAGE INTEGRASE INTD-RELATED"/>
    <property type="match status" value="1"/>
</dbReference>
<dbReference type="Pfam" id="PF00589">
    <property type="entry name" value="Phage_integrase"/>
    <property type="match status" value="1"/>
</dbReference>
<reference evidence="4 5" key="1">
    <citation type="submission" date="2018-03" db="EMBL/GenBank/DDBJ databases">
        <title>Cross-interface Injection: A General Nanoliter Liquid Handling Method Applied to Single Cells Genome Amplification Automated Nanoliter Liquid Handling Applied to Single Cell Multiple Displacement Amplification.</title>
        <authorList>
            <person name="Yun J."/>
            <person name="Xu P."/>
            <person name="Xu J."/>
            <person name="Dai X."/>
            <person name="Wang Y."/>
            <person name="Zheng X."/>
            <person name="Cao C."/>
            <person name="Yi Q."/>
            <person name="Zhu Y."/>
            <person name="Wang L."/>
            <person name="Dong Z."/>
            <person name="Huang Y."/>
            <person name="Huang L."/>
            <person name="Du W."/>
        </authorList>
    </citation>
    <scope>NUCLEOTIDE SEQUENCE [LARGE SCALE GENOMIC DNA]</scope>
    <source>
        <strain evidence="4 5">A9-4</strain>
    </source>
</reference>
<keyword evidence="2" id="KW-0233">DNA recombination</keyword>
<organism evidence="4 5">
    <name type="scientific">Pseudidiomarina aestuarii</name>
    <dbReference type="NCBI Taxonomy" id="624146"/>
    <lineage>
        <taxon>Bacteria</taxon>
        <taxon>Pseudomonadati</taxon>
        <taxon>Pseudomonadota</taxon>
        <taxon>Gammaproteobacteria</taxon>
        <taxon>Alteromonadales</taxon>
        <taxon>Idiomarinaceae</taxon>
        <taxon>Pseudidiomarina</taxon>
    </lineage>
</organism>
<dbReference type="PANTHER" id="PTHR30349">
    <property type="entry name" value="PHAGE INTEGRASE-RELATED"/>
    <property type="match status" value="1"/>
</dbReference>
<dbReference type="GO" id="GO:0006310">
    <property type="term" value="P:DNA recombination"/>
    <property type="evidence" value="ECO:0007669"/>
    <property type="project" value="UniProtKB-KW"/>
</dbReference>
<feature type="domain" description="Tyr recombinase" evidence="3">
    <location>
        <begin position="246"/>
        <end position="461"/>
    </location>
</feature>
<evidence type="ECO:0000313" key="5">
    <source>
        <dbReference type="Proteomes" id="UP000241514"/>
    </source>
</evidence>
<evidence type="ECO:0000256" key="1">
    <source>
        <dbReference type="ARBA" id="ARBA00022908"/>
    </source>
</evidence>
<comment type="caution">
    <text evidence="4">The sequence shown here is derived from an EMBL/GenBank/DDBJ whole genome shotgun (WGS) entry which is preliminary data.</text>
</comment>
<sequence>MRPVKEKLTSITINAISKLLAQKGLDVQLGCSRINGFFLRKGKSGASWYFRYTDANGKRRKIKLGRLLTGDGQGGHIQSMASIALEYSHMLARGGDPAQHRSKLKSETRAAEEARQIGRFKQVGHFYEHVYKPHKMQSRYGYGTCQIIEANFSHLFGRNMDELRAEDVREWEGMRRNERARQGKTISRETLVRDLGAFKAMLNYAAGRKKDDPIDQPVIDANPLNNVYVRKMTSEERDKRYLASNNNRRMLTAEELSHLIKGLEGYSEQLRAQRRRSRKHGKPHLTDLDQVAYPHWFIPFAWVALYTGMRPGDIYGLRWEPTSANSVNFNFNIVTAVPEKTRDKGDQPVSVKHPMSEGLRAVLKAWHEQQGKPEQGYVFPNGSDGRLAKKSHDKHWRHVKRIGGLTPDLAFYSLRHHFISSLVMNRVPLLHIAKLVGHKSTHMIEQNYGHLLPDTAEAVIQTYSQTICNVSKHVPGAKEVEHR</sequence>
<dbReference type="AlphaFoldDB" id="A0A6N4DCK9"/>
<accession>A0A6N4DCK9</accession>
<evidence type="ECO:0000313" key="4">
    <source>
        <dbReference type="EMBL" id="PTB89859.1"/>
    </source>
</evidence>
<protein>
    <submittedName>
        <fullName evidence="4">Site-specific recombinase</fullName>
    </submittedName>
</protein>
<name>A0A6N4DCK9_9GAMM</name>
<dbReference type="InterPro" id="IPR011010">
    <property type="entry name" value="DNA_brk_join_enz"/>
</dbReference>
<evidence type="ECO:0000256" key="2">
    <source>
        <dbReference type="ARBA" id="ARBA00023172"/>
    </source>
</evidence>
<dbReference type="InterPro" id="IPR050090">
    <property type="entry name" value="Tyrosine_recombinase_XerCD"/>
</dbReference>